<evidence type="ECO:0000313" key="3">
    <source>
        <dbReference type="Proteomes" id="UP001054837"/>
    </source>
</evidence>
<feature type="chain" id="PRO_5044022591" evidence="1">
    <location>
        <begin position="32"/>
        <end position="137"/>
    </location>
</feature>
<proteinExistence type="predicted"/>
<name>A0AAV4QIU4_9ARAC</name>
<sequence length="137" mass="15257">MVCHFMDNPQYSVQRNRAFLCLLFLLRVKLSQRNSCGFTILVEKVTTTTLSGRDSILPGSNGESISSQSKSCFSIYKENVVIGGLHFFHWRRERKLPTGNGKRHGVFPDGSSVFLSLGRSYRIPGGRTSSGGLAERN</sequence>
<keyword evidence="1" id="KW-0732">Signal</keyword>
<evidence type="ECO:0000313" key="2">
    <source>
        <dbReference type="EMBL" id="GIY08759.1"/>
    </source>
</evidence>
<comment type="caution">
    <text evidence="2">The sequence shown here is derived from an EMBL/GenBank/DDBJ whole genome shotgun (WGS) entry which is preliminary data.</text>
</comment>
<reference evidence="2 3" key="1">
    <citation type="submission" date="2021-06" db="EMBL/GenBank/DDBJ databases">
        <title>Caerostris darwini draft genome.</title>
        <authorList>
            <person name="Kono N."/>
            <person name="Arakawa K."/>
        </authorList>
    </citation>
    <scope>NUCLEOTIDE SEQUENCE [LARGE SCALE GENOMIC DNA]</scope>
</reference>
<feature type="signal peptide" evidence="1">
    <location>
        <begin position="1"/>
        <end position="31"/>
    </location>
</feature>
<accession>A0AAV4QIU4</accession>
<organism evidence="2 3">
    <name type="scientific">Caerostris darwini</name>
    <dbReference type="NCBI Taxonomy" id="1538125"/>
    <lineage>
        <taxon>Eukaryota</taxon>
        <taxon>Metazoa</taxon>
        <taxon>Ecdysozoa</taxon>
        <taxon>Arthropoda</taxon>
        <taxon>Chelicerata</taxon>
        <taxon>Arachnida</taxon>
        <taxon>Araneae</taxon>
        <taxon>Araneomorphae</taxon>
        <taxon>Entelegynae</taxon>
        <taxon>Araneoidea</taxon>
        <taxon>Araneidae</taxon>
        <taxon>Caerostris</taxon>
    </lineage>
</organism>
<evidence type="ECO:0000256" key="1">
    <source>
        <dbReference type="SAM" id="SignalP"/>
    </source>
</evidence>
<protein>
    <submittedName>
        <fullName evidence="2">Uncharacterized protein</fullName>
    </submittedName>
</protein>
<keyword evidence="3" id="KW-1185">Reference proteome</keyword>
<dbReference type="AlphaFoldDB" id="A0AAV4QIU4"/>
<dbReference type="EMBL" id="BPLQ01004544">
    <property type="protein sequence ID" value="GIY08759.1"/>
    <property type="molecule type" value="Genomic_DNA"/>
</dbReference>
<gene>
    <name evidence="2" type="ORF">CDAR_24331</name>
</gene>
<dbReference type="Proteomes" id="UP001054837">
    <property type="component" value="Unassembled WGS sequence"/>
</dbReference>